<dbReference type="InterPro" id="IPR050346">
    <property type="entry name" value="FMO-like"/>
</dbReference>
<protein>
    <submittedName>
        <fullName evidence="5">FAD/NAD(P)-binding domain-containing protein</fullName>
    </submittedName>
</protein>
<evidence type="ECO:0000256" key="3">
    <source>
        <dbReference type="ARBA" id="ARBA00023002"/>
    </source>
</evidence>
<accession>A0A6A6T9S5</accession>
<feature type="domain" description="FAD/NAD(P)-binding" evidence="4">
    <location>
        <begin position="4"/>
        <end position="211"/>
    </location>
</feature>
<dbReference type="PANTHER" id="PTHR23023">
    <property type="entry name" value="DIMETHYLANILINE MONOOXYGENASE"/>
    <property type="match status" value="1"/>
</dbReference>
<dbReference type="Proteomes" id="UP000799324">
    <property type="component" value="Unassembled WGS sequence"/>
</dbReference>
<evidence type="ECO:0000259" key="4">
    <source>
        <dbReference type="Pfam" id="PF07992"/>
    </source>
</evidence>
<keyword evidence="2" id="KW-0274">FAD</keyword>
<keyword evidence="6" id="KW-1185">Reference proteome</keyword>
<organism evidence="5 6">
    <name type="scientific">Lophiostoma macrostomum CBS 122681</name>
    <dbReference type="NCBI Taxonomy" id="1314788"/>
    <lineage>
        <taxon>Eukaryota</taxon>
        <taxon>Fungi</taxon>
        <taxon>Dikarya</taxon>
        <taxon>Ascomycota</taxon>
        <taxon>Pezizomycotina</taxon>
        <taxon>Dothideomycetes</taxon>
        <taxon>Pleosporomycetidae</taxon>
        <taxon>Pleosporales</taxon>
        <taxon>Lophiostomataceae</taxon>
        <taxon>Lophiostoma</taxon>
    </lineage>
</organism>
<evidence type="ECO:0000313" key="6">
    <source>
        <dbReference type="Proteomes" id="UP000799324"/>
    </source>
</evidence>
<dbReference type="OrthoDB" id="2915840at2759"/>
<dbReference type="EMBL" id="MU004336">
    <property type="protein sequence ID" value="KAF2656412.1"/>
    <property type="molecule type" value="Genomic_DNA"/>
</dbReference>
<name>A0A6A6T9S5_9PLEO</name>
<dbReference type="AlphaFoldDB" id="A0A6A6T9S5"/>
<dbReference type="InterPro" id="IPR023753">
    <property type="entry name" value="FAD/NAD-binding_dom"/>
</dbReference>
<dbReference type="InterPro" id="IPR036188">
    <property type="entry name" value="FAD/NAD-bd_sf"/>
</dbReference>
<keyword evidence="1" id="KW-0285">Flavoprotein</keyword>
<proteinExistence type="predicted"/>
<dbReference type="GO" id="GO:0016491">
    <property type="term" value="F:oxidoreductase activity"/>
    <property type="evidence" value="ECO:0007669"/>
    <property type="project" value="UniProtKB-KW"/>
</dbReference>
<evidence type="ECO:0000256" key="1">
    <source>
        <dbReference type="ARBA" id="ARBA00022630"/>
    </source>
</evidence>
<dbReference type="Pfam" id="PF07992">
    <property type="entry name" value="Pyr_redox_2"/>
    <property type="match status" value="1"/>
</dbReference>
<gene>
    <name evidence="5" type="ORF">K491DRAFT_656478</name>
</gene>
<dbReference type="Gene3D" id="3.50.50.60">
    <property type="entry name" value="FAD/NAD(P)-binding domain"/>
    <property type="match status" value="1"/>
</dbReference>
<evidence type="ECO:0000313" key="5">
    <source>
        <dbReference type="EMBL" id="KAF2656412.1"/>
    </source>
</evidence>
<evidence type="ECO:0000256" key="2">
    <source>
        <dbReference type="ARBA" id="ARBA00022827"/>
    </source>
</evidence>
<keyword evidence="3" id="KW-0560">Oxidoreductase</keyword>
<dbReference type="SUPFAM" id="SSF51905">
    <property type="entry name" value="FAD/NAD(P)-binding domain"/>
    <property type="match status" value="1"/>
</dbReference>
<reference evidence="5" key="1">
    <citation type="journal article" date="2020" name="Stud. Mycol.">
        <title>101 Dothideomycetes genomes: a test case for predicting lifestyles and emergence of pathogens.</title>
        <authorList>
            <person name="Haridas S."/>
            <person name="Albert R."/>
            <person name="Binder M."/>
            <person name="Bloem J."/>
            <person name="Labutti K."/>
            <person name="Salamov A."/>
            <person name="Andreopoulos B."/>
            <person name="Baker S."/>
            <person name="Barry K."/>
            <person name="Bills G."/>
            <person name="Bluhm B."/>
            <person name="Cannon C."/>
            <person name="Castanera R."/>
            <person name="Culley D."/>
            <person name="Daum C."/>
            <person name="Ezra D."/>
            <person name="Gonzalez J."/>
            <person name="Henrissat B."/>
            <person name="Kuo A."/>
            <person name="Liang C."/>
            <person name="Lipzen A."/>
            <person name="Lutzoni F."/>
            <person name="Magnuson J."/>
            <person name="Mondo S."/>
            <person name="Nolan M."/>
            <person name="Ohm R."/>
            <person name="Pangilinan J."/>
            <person name="Park H.-J."/>
            <person name="Ramirez L."/>
            <person name="Alfaro M."/>
            <person name="Sun H."/>
            <person name="Tritt A."/>
            <person name="Yoshinaga Y."/>
            <person name="Zwiers L.-H."/>
            <person name="Turgeon B."/>
            <person name="Goodwin S."/>
            <person name="Spatafora J."/>
            <person name="Crous P."/>
            <person name="Grigoriev I."/>
        </authorList>
    </citation>
    <scope>NUCLEOTIDE SEQUENCE</scope>
    <source>
        <strain evidence="5">CBS 122681</strain>
    </source>
</reference>
<sequence length="595" mass="65968">MGPRVIVIGAGWAGLSSARTYLRLNPSADLTILDDDTSVGGVWSHSRIYPGLIADSPRGGFEYTDLSMLDEDIFASSQKNKRSDTDNQAFGLIRGDEVHNYLYKYAEKYDLLRRTKFQSRVVKAERIPLENTSQTGWRLTLSSGSTLDCDKLIVASGLYSQPYIPHISGLPSFGGISMHSKYLGTQHTCLADPSIKTIVVVGGCKSALETINLCLSLPQKPTIHWITRGSYYGVPIMMNDPNMKVNIFKITGARLFSSLSPSVFDTSSWAYRTFHSGTNWLGSRIESGFWKLMAWASLRDTQYDSSEQGKMIKPDPKRMFRSLLHVSLIHKGNPVVDEIHSGARVKLHIGEIGSLNTSSLSITTPSGEKQSIDTDAVIWCTGWKSSTSFFSAADTAALGLPVPVISQTPETQKHWAELYKDADAQVLRQLPDLAKWPIEQSKEDTTNYRLYRQITSPRTLASADRSIFFAGFVSNAMTAVVSELVGLWGVAWMEGLLRPEDLPQEAEMEKSVAKGHAWMARRYGARANTQPEIVFEIQTFMDALVRDLGGKAERKGGGWREWVSPYSARDYEGLFDEVVKGKGRAFGAEQKAETG</sequence>